<dbReference type="InterPro" id="IPR013249">
    <property type="entry name" value="RNA_pol_sigma70_r4_t2"/>
</dbReference>
<dbReference type="SUPFAM" id="SSF88659">
    <property type="entry name" value="Sigma3 and sigma4 domains of RNA polymerase sigma factors"/>
    <property type="match status" value="1"/>
</dbReference>
<dbReference type="EMBL" id="CP012333">
    <property type="protein sequence ID" value="AKV00583.1"/>
    <property type="molecule type" value="Genomic_DNA"/>
</dbReference>
<dbReference type="InterPro" id="IPR039425">
    <property type="entry name" value="RNA_pol_sigma-70-like"/>
</dbReference>
<dbReference type="STRING" id="1391654.AKJ09_07246"/>
<accession>A0A0K1Q4C2</accession>
<proteinExistence type="inferred from homology"/>
<dbReference type="SUPFAM" id="SSF88946">
    <property type="entry name" value="Sigma2 domain of RNA polymerase sigma factors"/>
    <property type="match status" value="1"/>
</dbReference>
<keyword evidence="2" id="KW-0805">Transcription regulation</keyword>
<dbReference type="InterPro" id="IPR036388">
    <property type="entry name" value="WH-like_DNA-bd_sf"/>
</dbReference>
<dbReference type="CDD" id="cd06171">
    <property type="entry name" value="Sigma70_r4"/>
    <property type="match status" value="1"/>
</dbReference>
<dbReference type="InterPro" id="IPR013324">
    <property type="entry name" value="RNA_pol_sigma_r3/r4-like"/>
</dbReference>
<name>A0A0K1Q4C2_9BACT</name>
<gene>
    <name evidence="8" type="ORF">AKJ09_07246</name>
</gene>
<evidence type="ECO:0000256" key="1">
    <source>
        <dbReference type="ARBA" id="ARBA00010641"/>
    </source>
</evidence>
<dbReference type="Gene3D" id="1.10.10.10">
    <property type="entry name" value="Winged helix-like DNA-binding domain superfamily/Winged helix DNA-binding domain"/>
    <property type="match status" value="1"/>
</dbReference>
<evidence type="ECO:0000313" key="9">
    <source>
        <dbReference type="Proteomes" id="UP000064967"/>
    </source>
</evidence>
<evidence type="ECO:0000256" key="3">
    <source>
        <dbReference type="ARBA" id="ARBA00023082"/>
    </source>
</evidence>
<reference evidence="8 9" key="1">
    <citation type="submission" date="2015-08" db="EMBL/GenBank/DDBJ databases">
        <authorList>
            <person name="Babu N.S."/>
            <person name="Beckwith C.J."/>
            <person name="Beseler K.G."/>
            <person name="Brison A."/>
            <person name="Carone J.V."/>
            <person name="Caskin T.P."/>
            <person name="Diamond M."/>
            <person name="Durham M.E."/>
            <person name="Foxe J.M."/>
            <person name="Go M."/>
            <person name="Henderson B.A."/>
            <person name="Jones I.B."/>
            <person name="McGettigan J.A."/>
            <person name="Micheletti S.J."/>
            <person name="Nasrallah M.E."/>
            <person name="Ortiz D."/>
            <person name="Piller C.R."/>
            <person name="Privatt S.R."/>
            <person name="Schneider S.L."/>
            <person name="Sharp S."/>
            <person name="Smith T.C."/>
            <person name="Stanton J.D."/>
            <person name="Ullery H.E."/>
            <person name="Wilson R.J."/>
            <person name="Serrano M.G."/>
            <person name="Buck G."/>
            <person name="Lee V."/>
            <person name="Wang Y."/>
            <person name="Carvalho R."/>
            <person name="Voegtly L."/>
            <person name="Shi R."/>
            <person name="Duckworth R."/>
            <person name="Johnson A."/>
            <person name="Loviza R."/>
            <person name="Walstead R."/>
            <person name="Shah Z."/>
            <person name="Kiflezghi M."/>
            <person name="Wade K."/>
            <person name="Ball S.L."/>
            <person name="Bradley K.W."/>
            <person name="Asai D.J."/>
            <person name="Bowman C.A."/>
            <person name="Russell D.A."/>
            <person name="Pope W.H."/>
            <person name="Jacobs-Sera D."/>
            <person name="Hendrix R.W."/>
            <person name="Hatfull G.F."/>
        </authorList>
    </citation>
    <scope>NUCLEOTIDE SEQUENCE [LARGE SCALE GENOMIC DNA]</scope>
    <source>
        <strain evidence="8 9">DSM 27648</strain>
    </source>
</reference>
<feature type="domain" description="RNA polymerase sigma-70 region 2" evidence="6">
    <location>
        <begin position="39"/>
        <end position="105"/>
    </location>
</feature>
<dbReference type="GO" id="GO:0006352">
    <property type="term" value="P:DNA-templated transcription initiation"/>
    <property type="evidence" value="ECO:0007669"/>
    <property type="project" value="InterPro"/>
</dbReference>
<dbReference type="InterPro" id="IPR007627">
    <property type="entry name" value="RNA_pol_sigma70_r2"/>
</dbReference>
<dbReference type="Pfam" id="PF08281">
    <property type="entry name" value="Sigma70_r4_2"/>
    <property type="match status" value="1"/>
</dbReference>
<keyword evidence="5" id="KW-0804">Transcription</keyword>
<dbReference type="Proteomes" id="UP000064967">
    <property type="component" value="Chromosome"/>
</dbReference>
<keyword evidence="3" id="KW-0731">Sigma factor</keyword>
<dbReference type="InterPro" id="IPR013325">
    <property type="entry name" value="RNA_pol_sigma_r2"/>
</dbReference>
<dbReference type="AlphaFoldDB" id="A0A0K1Q4C2"/>
<evidence type="ECO:0000313" key="8">
    <source>
        <dbReference type="EMBL" id="AKV00583.1"/>
    </source>
</evidence>
<evidence type="ECO:0000256" key="4">
    <source>
        <dbReference type="ARBA" id="ARBA00023125"/>
    </source>
</evidence>
<dbReference type="GO" id="GO:0003677">
    <property type="term" value="F:DNA binding"/>
    <property type="evidence" value="ECO:0007669"/>
    <property type="project" value="UniProtKB-KW"/>
</dbReference>
<keyword evidence="4" id="KW-0238">DNA-binding</keyword>
<protein>
    <submittedName>
        <fullName evidence="8">RNA polymerase sigma factor RpoE</fullName>
    </submittedName>
</protein>
<dbReference type="InterPro" id="IPR014284">
    <property type="entry name" value="RNA_pol_sigma-70_dom"/>
</dbReference>
<dbReference type="PANTHER" id="PTHR43133">
    <property type="entry name" value="RNA POLYMERASE ECF-TYPE SIGMA FACTO"/>
    <property type="match status" value="1"/>
</dbReference>
<organism evidence="8 9">
    <name type="scientific">Labilithrix luteola</name>
    <dbReference type="NCBI Taxonomy" id="1391654"/>
    <lineage>
        <taxon>Bacteria</taxon>
        <taxon>Pseudomonadati</taxon>
        <taxon>Myxococcota</taxon>
        <taxon>Polyangia</taxon>
        <taxon>Polyangiales</taxon>
        <taxon>Labilitrichaceae</taxon>
        <taxon>Labilithrix</taxon>
    </lineage>
</organism>
<dbReference type="KEGG" id="llu:AKJ09_07246"/>
<evidence type="ECO:0000259" key="6">
    <source>
        <dbReference type="Pfam" id="PF04542"/>
    </source>
</evidence>
<evidence type="ECO:0000256" key="2">
    <source>
        <dbReference type="ARBA" id="ARBA00023015"/>
    </source>
</evidence>
<comment type="similarity">
    <text evidence="1">Belongs to the sigma-70 factor family. ECF subfamily.</text>
</comment>
<evidence type="ECO:0000259" key="7">
    <source>
        <dbReference type="Pfam" id="PF08281"/>
    </source>
</evidence>
<dbReference type="Pfam" id="PF04542">
    <property type="entry name" value="Sigma70_r2"/>
    <property type="match status" value="1"/>
</dbReference>
<dbReference type="GO" id="GO:0016987">
    <property type="term" value="F:sigma factor activity"/>
    <property type="evidence" value="ECO:0007669"/>
    <property type="project" value="UniProtKB-KW"/>
</dbReference>
<dbReference type="PANTHER" id="PTHR43133:SF8">
    <property type="entry name" value="RNA POLYMERASE SIGMA FACTOR HI_1459-RELATED"/>
    <property type="match status" value="1"/>
</dbReference>
<dbReference type="Gene3D" id="1.10.1740.10">
    <property type="match status" value="1"/>
</dbReference>
<feature type="domain" description="RNA polymerase sigma factor 70 region 4 type 2" evidence="7">
    <location>
        <begin position="135"/>
        <end position="186"/>
    </location>
</feature>
<sequence length="202" mass="22866">MASALPGPLRVTTRAEASTPDAATDLRDVSERRELVERFVRDNHEFVWRCARRLGVREADVDDVVQEVFLAASKNIDSIEPGRERGYLFRTCVFASAHARRSVQRRREVVDEIRVGAEVDQRATPEQSAAESQARERLQAILDAMPEDFRVVFVLFELERVTMIDIAEMLGVPQGTVASRLRRAREIFMTQATAVHSEGEAR</sequence>
<evidence type="ECO:0000256" key="5">
    <source>
        <dbReference type="ARBA" id="ARBA00023163"/>
    </source>
</evidence>
<dbReference type="NCBIfam" id="TIGR02937">
    <property type="entry name" value="sigma70-ECF"/>
    <property type="match status" value="1"/>
</dbReference>
<keyword evidence="9" id="KW-1185">Reference proteome</keyword>